<dbReference type="PANTHER" id="PTHR37866:SF1">
    <property type="entry name" value="PRE T-CELL ANTIGEN RECEPTOR ALPHA"/>
    <property type="match status" value="1"/>
</dbReference>
<evidence type="ECO:0000313" key="17">
    <source>
        <dbReference type="EMBL" id="KAF6462228.1"/>
    </source>
</evidence>
<feature type="chain" id="PRO_5029593410" description="Pre T-cell antigen receptor alpha" evidence="15">
    <location>
        <begin position="24"/>
        <end position="557"/>
    </location>
</feature>
<evidence type="ECO:0000256" key="11">
    <source>
        <dbReference type="ARBA" id="ARBA00064863"/>
    </source>
</evidence>
<keyword evidence="7" id="KW-0472">Membrane</keyword>
<keyword evidence="5 15" id="KW-0732">Signal</keyword>
<dbReference type="GO" id="GO:0005886">
    <property type="term" value="C:plasma membrane"/>
    <property type="evidence" value="ECO:0007669"/>
    <property type="project" value="UniProtKB-SubCell"/>
</dbReference>
<dbReference type="AlphaFoldDB" id="A0A7J8GQP6"/>
<evidence type="ECO:0000256" key="1">
    <source>
        <dbReference type="ARBA" id="ARBA00004236"/>
    </source>
</evidence>
<dbReference type="EMBL" id="JACASF010000008">
    <property type="protein sequence ID" value="KAF6462228.1"/>
    <property type="molecule type" value="Genomic_DNA"/>
</dbReference>
<name>A0A7J8GQP6_MOLMO</name>
<dbReference type="InterPro" id="IPR027834">
    <property type="entry name" value="PTCRA"/>
</dbReference>
<proteinExistence type="predicted"/>
<evidence type="ECO:0000256" key="15">
    <source>
        <dbReference type="SAM" id="SignalP"/>
    </source>
</evidence>
<keyword evidence="3" id="KW-1003">Cell membrane</keyword>
<keyword evidence="6" id="KW-1133">Transmembrane helix</keyword>
<keyword evidence="9" id="KW-0675">Receptor</keyword>
<evidence type="ECO:0000259" key="16">
    <source>
        <dbReference type="Pfam" id="PF11938"/>
    </source>
</evidence>
<reference evidence="17 18" key="1">
    <citation type="journal article" date="2020" name="Nature">
        <title>Six reference-quality genomes reveal evolution of bat adaptations.</title>
        <authorList>
            <person name="Jebb D."/>
            <person name="Huang Z."/>
            <person name="Pippel M."/>
            <person name="Hughes G.M."/>
            <person name="Lavrichenko K."/>
            <person name="Devanna P."/>
            <person name="Winkler S."/>
            <person name="Jermiin L.S."/>
            <person name="Skirmuntt E.C."/>
            <person name="Katzourakis A."/>
            <person name="Burkitt-Gray L."/>
            <person name="Ray D.A."/>
            <person name="Sullivan K.A.M."/>
            <person name="Roscito J.G."/>
            <person name="Kirilenko B.M."/>
            <person name="Davalos L.M."/>
            <person name="Corthals A.P."/>
            <person name="Power M.L."/>
            <person name="Jones G."/>
            <person name="Ransome R.D."/>
            <person name="Dechmann D.K.N."/>
            <person name="Locatelli A.G."/>
            <person name="Puechmaille S.J."/>
            <person name="Fedrigo O."/>
            <person name="Jarvis E.D."/>
            <person name="Hiller M."/>
            <person name="Vernes S.C."/>
            <person name="Myers E.W."/>
            <person name="Teeling E.C."/>
        </authorList>
    </citation>
    <scope>NUCLEOTIDE SEQUENCE [LARGE SCALE GENOMIC DNA]</scope>
    <source>
        <strain evidence="17">MMolMol1</strain>
        <tissue evidence="17">Muscle</tissue>
    </source>
</reference>
<feature type="region of interest" description="Disordered" evidence="14">
    <location>
        <begin position="496"/>
        <end position="557"/>
    </location>
</feature>
<comment type="subunit">
    <text evidence="11">Heterodimer with TCRB; disulfide linked. This heterodimer assembles with CD3 proteins into a signaling-competent pre-T-cell receptor complex. Interacts with RHBDD1.</text>
</comment>
<dbReference type="Proteomes" id="UP000550707">
    <property type="component" value="Unassembled WGS sequence"/>
</dbReference>
<dbReference type="InterPro" id="IPR036179">
    <property type="entry name" value="Ig-like_dom_sf"/>
</dbReference>
<evidence type="ECO:0000256" key="2">
    <source>
        <dbReference type="ARBA" id="ARBA00004479"/>
    </source>
</evidence>
<dbReference type="FunCoup" id="A0A7J8GQP6">
    <property type="interactions" value="31"/>
</dbReference>
<sequence>MAGTWLLLLLALGCPALPTGVGGTPFPSLAPPITLLVDGKQQMLVICLVLDVAPPGLESPIWFSAGNGSALDAFIYGPSPAADGTWTSLAQLSLTSEELAAWETLVCHTGPRAGDHSQSTQPLQLSGEPSSARTCLWGPLRGTPGQALRLGALRLLLFKLLLFDVLLTCSRLRAPPAARGDPAAETRPLDARLPAPATGPQPRPKKDHPPTCWRANPEKPIGCAVRGPWSARGGPRRPEERAGGGSLGPGTPRHVQSRKQRGGAAQRAHSGKRSPPARGRWAMEPLPGPAPRPGTRWLLLLPLLLLLPPELGPSQARAEESDWVRLPSKCEVCKYVAVELKSAFEETGKTKEVIDTGYGILDRKASGVKYTKSDLRLIEVTETICKRLLDYSLHKERTGSNRFAKGMSETFETLHNLVHKGVKVVMDIPYELWNETSAEVADLKKQCDVLVEEFEEVIEDWYRNHQEEDLTQFLCANHVLKGKDTSCLAERWSGKKGDTAALGGKKSKKKSSRAKASSGSGSKQRKELGGLEGDPSPEEEEGIQKASPLTHSPPDEL</sequence>
<protein>
    <recommendedName>
        <fullName evidence="12">Pre T-cell antigen receptor alpha</fullName>
    </recommendedName>
    <alternativeName>
        <fullName evidence="13">pT-alpha-TCR</fullName>
    </alternativeName>
</protein>
<evidence type="ECO:0000256" key="5">
    <source>
        <dbReference type="ARBA" id="ARBA00022729"/>
    </source>
</evidence>
<evidence type="ECO:0000256" key="12">
    <source>
        <dbReference type="ARBA" id="ARBA00069493"/>
    </source>
</evidence>
<dbReference type="InterPro" id="IPR021852">
    <property type="entry name" value="DUF3456"/>
</dbReference>
<evidence type="ECO:0000256" key="4">
    <source>
        <dbReference type="ARBA" id="ARBA00022692"/>
    </source>
</evidence>
<evidence type="ECO:0000256" key="13">
    <source>
        <dbReference type="ARBA" id="ARBA00083662"/>
    </source>
</evidence>
<keyword evidence="4" id="KW-0812">Transmembrane</keyword>
<dbReference type="InParanoid" id="A0A7J8GQP6"/>
<feature type="region of interest" description="Disordered" evidence="14">
    <location>
        <begin position="175"/>
        <end position="289"/>
    </location>
</feature>
<dbReference type="GO" id="GO:0070244">
    <property type="term" value="P:negative regulation of thymocyte apoptotic process"/>
    <property type="evidence" value="ECO:0007669"/>
    <property type="project" value="TreeGrafter"/>
</dbReference>
<gene>
    <name evidence="17" type="ORF">HJG59_011274</name>
</gene>
<comment type="caution">
    <text evidence="17">The sequence shown here is derived from an EMBL/GenBank/DDBJ whole genome shotgun (WGS) entry which is preliminary data.</text>
</comment>
<evidence type="ECO:0000256" key="14">
    <source>
        <dbReference type="SAM" id="MobiDB-lite"/>
    </source>
</evidence>
<evidence type="ECO:0000256" key="10">
    <source>
        <dbReference type="ARBA" id="ARBA00023180"/>
    </source>
</evidence>
<evidence type="ECO:0000256" key="7">
    <source>
        <dbReference type="ARBA" id="ARBA00023136"/>
    </source>
</evidence>
<evidence type="ECO:0000256" key="9">
    <source>
        <dbReference type="ARBA" id="ARBA00023170"/>
    </source>
</evidence>
<comment type="subcellular location">
    <subcellularLocation>
        <location evidence="1">Cell membrane</location>
    </subcellularLocation>
    <subcellularLocation>
        <location evidence="2">Membrane</location>
        <topology evidence="2">Single-pass type I membrane protein</topology>
    </subcellularLocation>
</comment>
<evidence type="ECO:0000256" key="8">
    <source>
        <dbReference type="ARBA" id="ARBA00023157"/>
    </source>
</evidence>
<dbReference type="SUPFAM" id="SSF48726">
    <property type="entry name" value="Immunoglobulin"/>
    <property type="match status" value="1"/>
</dbReference>
<dbReference type="Pfam" id="PF11938">
    <property type="entry name" value="DUF3456"/>
    <property type="match status" value="1"/>
</dbReference>
<keyword evidence="10" id="KW-0325">Glycoprotein</keyword>
<keyword evidence="8" id="KW-1015">Disulfide bond</keyword>
<dbReference type="InterPro" id="IPR013783">
    <property type="entry name" value="Ig-like_fold"/>
</dbReference>
<dbReference type="FunFam" id="2.60.40.10:FF:001091">
    <property type="entry name" value="Pre T-cell antigen receptor alpha"/>
    <property type="match status" value="1"/>
</dbReference>
<dbReference type="Gene3D" id="2.60.40.10">
    <property type="entry name" value="Immunoglobulins"/>
    <property type="match status" value="1"/>
</dbReference>
<evidence type="ECO:0000313" key="18">
    <source>
        <dbReference type="Proteomes" id="UP000550707"/>
    </source>
</evidence>
<evidence type="ECO:0000256" key="6">
    <source>
        <dbReference type="ARBA" id="ARBA00022989"/>
    </source>
</evidence>
<keyword evidence="18" id="KW-1185">Reference proteome</keyword>
<evidence type="ECO:0000256" key="3">
    <source>
        <dbReference type="ARBA" id="ARBA00022475"/>
    </source>
</evidence>
<organism evidence="17 18">
    <name type="scientific">Molossus molossus</name>
    <name type="common">Pallas' mastiff bat</name>
    <name type="synonym">Vespertilio molossus</name>
    <dbReference type="NCBI Taxonomy" id="27622"/>
    <lineage>
        <taxon>Eukaryota</taxon>
        <taxon>Metazoa</taxon>
        <taxon>Chordata</taxon>
        <taxon>Craniata</taxon>
        <taxon>Vertebrata</taxon>
        <taxon>Euteleostomi</taxon>
        <taxon>Mammalia</taxon>
        <taxon>Eutheria</taxon>
        <taxon>Laurasiatheria</taxon>
        <taxon>Chiroptera</taxon>
        <taxon>Yangochiroptera</taxon>
        <taxon>Molossidae</taxon>
        <taxon>Molossus</taxon>
    </lineage>
</organism>
<feature type="signal peptide" evidence="15">
    <location>
        <begin position="1"/>
        <end position="23"/>
    </location>
</feature>
<feature type="domain" description="DUF3456" evidence="16">
    <location>
        <begin position="329"/>
        <end position="484"/>
    </location>
</feature>
<dbReference type="Pfam" id="PF15028">
    <property type="entry name" value="PTCRA"/>
    <property type="match status" value="1"/>
</dbReference>
<accession>A0A7J8GQP6</accession>
<dbReference type="PANTHER" id="PTHR37866">
    <property type="entry name" value="PRE T-CELL ANTIGEN RECEPTOR ALPHA"/>
    <property type="match status" value="1"/>
</dbReference>